<evidence type="ECO:0000313" key="2">
    <source>
        <dbReference type="Proteomes" id="UP000758155"/>
    </source>
</evidence>
<dbReference type="Proteomes" id="UP000758155">
    <property type="component" value="Unassembled WGS sequence"/>
</dbReference>
<name>A0A9P5BZR7_9PLEO</name>
<reference evidence="1" key="1">
    <citation type="submission" date="2019-04" db="EMBL/GenBank/DDBJ databases">
        <title>Sequencing of skin fungus with MAO and IRED activity.</title>
        <authorList>
            <person name="Marsaioli A.J."/>
            <person name="Bonatto J.M.C."/>
            <person name="Reis Junior O."/>
        </authorList>
    </citation>
    <scope>NUCLEOTIDE SEQUENCE</scope>
    <source>
        <strain evidence="1">28M1</strain>
    </source>
</reference>
<proteinExistence type="predicted"/>
<dbReference type="EMBL" id="SWKV01000040">
    <property type="protein sequence ID" value="KAF3037848.1"/>
    <property type="molecule type" value="Genomic_DNA"/>
</dbReference>
<comment type="caution">
    <text evidence="1">The sequence shown here is derived from an EMBL/GenBank/DDBJ whole genome shotgun (WGS) entry which is preliminary data.</text>
</comment>
<sequence length="127" mass="14280">MEYNRPAPERNLLDFGPRDLLQHYPNLPTWAVHAFQSLQGPQRLWTPEARALLNMGHVPPAGMLMGDLALQVGTTSDELKASFTTKEKWQRAKKEIDLWRLSRDLIGAKNGGWKQSGAKKTLGSCAR</sequence>
<dbReference type="OrthoDB" id="10413252at2759"/>
<dbReference type="AlphaFoldDB" id="A0A9P5BZR7"/>
<gene>
    <name evidence="1" type="ORF">E8E12_008636</name>
</gene>
<evidence type="ECO:0000313" key="1">
    <source>
        <dbReference type="EMBL" id="KAF3037848.1"/>
    </source>
</evidence>
<accession>A0A9P5BZR7</accession>
<protein>
    <submittedName>
        <fullName evidence="1">Uncharacterized protein</fullName>
    </submittedName>
</protein>
<keyword evidence="2" id="KW-1185">Reference proteome</keyword>
<organism evidence="1 2">
    <name type="scientific">Didymella heteroderae</name>
    <dbReference type="NCBI Taxonomy" id="1769908"/>
    <lineage>
        <taxon>Eukaryota</taxon>
        <taxon>Fungi</taxon>
        <taxon>Dikarya</taxon>
        <taxon>Ascomycota</taxon>
        <taxon>Pezizomycotina</taxon>
        <taxon>Dothideomycetes</taxon>
        <taxon>Pleosporomycetidae</taxon>
        <taxon>Pleosporales</taxon>
        <taxon>Pleosporineae</taxon>
        <taxon>Didymellaceae</taxon>
        <taxon>Didymella</taxon>
    </lineage>
</organism>